<dbReference type="AlphaFoldDB" id="A0A4U1BHL2"/>
<proteinExistence type="predicted"/>
<protein>
    <recommendedName>
        <fullName evidence="4">YgjV family protein</fullName>
    </recommendedName>
</protein>
<keyword evidence="1" id="KW-0472">Membrane</keyword>
<sequence>MRMEINWEYVGYAASIAVAISLTMSNIKALRWWNLTGAALFVAYAWAIWALPVLLVNAFIVVVNIYYLIQIYRMPADVPSSDSDSK</sequence>
<name>A0A4U1BHL2_9GAMM</name>
<dbReference type="OrthoDB" id="677174at2"/>
<dbReference type="EMBL" id="SWCJ01000021">
    <property type="protein sequence ID" value="TKB50743.1"/>
    <property type="molecule type" value="Genomic_DNA"/>
</dbReference>
<evidence type="ECO:0000313" key="3">
    <source>
        <dbReference type="Proteomes" id="UP000305675"/>
    </source>
</evidence>
<evidence type="ECO:0000256" key="1">
    <source>
        <dbReference type="SAM" id="Phobius"/>
    </source>
</evidence>
<reference evidence="2 3" key="1">
    <citation type="submission" date="2019-04" db="EMBL/GenBank/DDBJ databases">
        <authorList>
            <person name="Hwang J.C."/>
        </authorList>
    </citation>
    <scope>NUCLEOTIDE SEQUENCE [LARGE SCALE GENOMIC DNA]</scope>
    <source>
        <strain evidence="2 3">IMCC35002</strain>
    </source>
</reference>
<feature type="transmembrane region" description="Helical" evidence="1">
    <location>
        <begin position="9"/>
        <end position="27"/>
    </location>
</feature>
<gene>
    <name evidence="2" type="ORF">FCL42_19030</name>
</gene>
<feature type="transmembrane region" description="Helical" evidence="1">
    <location>
        <begin position="47"/>
        <end position="69"/>
    </location>
</feature>
<keyword evidence="1" id="KW-1133">Transmembrane helix</keyword>
<dbReference type="Proteomes" id="UP000305675">
    <property type="component" value="Unassembled WGS sequence"/>
</dbReference>
<keyword evidence="1" id="KW-0812">Transmembrane</keyword>
<keyword evidence="3" id="KW-1185">Reference proteome</keyword>
<evidence type="ECO:0000313" key="2">
    <source>
        <dbReference type="EMBL" id="TKB50743.1"/>
    </source>
</evidence>
<organism evidence="2 3">
    <name type="scientific">Ferrimonas aestuarii</name>
    <dbReference type="NCBI Taxonomy" id="2569539"/>
    <lineage>
        <taxon>Bacteria</taxon>
        <taxon>Pseudomonadati</taxon>
        <taxon>Pseudomonadota</taxon>
        <taxon>Gammaproteobacteria</taxon>
        <taxon>Alteromonadales</taxon>
        <taxon>Ferrimonadaceae</taxon>
        <taxon>Ferrimonas</taxon>
    </lineage>
</organism>
<accession>A0A4U1BHL2</accession>
<comment type="caution">
    <text evidence="2">The sequence shown here is derived from an EMBL/GenBank/DDBJ whole genome shotgun (WGS) entry which is preliminary data.</text>
</comment>
<evidence type="ECO:0008006" key="4">
    <source>
        <dbReference type="Google" id="ProtNLM"/>
    </source>
</evidence>